<dbReference type="eggNOG" id="COG0671">
    <property type="taxonomic scope" value="Bacteria"/>
</dbReference>
<dbReference type="InterPro" id="IPR026841">
    <property type="entry name" value="Aur1/Ipt1"/>
</dbReference>
<feature type="transmembrane region" description="Helical" evidence="1">
    <location>
        <begin position="148"/>
        <end position="165"/>
    </location>
</feature>
<keyword evidence="1" id="KW-0812">Transmembrane</keyword>
<feature type="transmembrane region" description="Helical" evidence="1">
    <location>
        <begin position="62"/>
        <end position="80"/>
    </location>
</feature>
<keyword evidence="1" id="KW-0472">Membrane</keyword>
<accession>C4GD96</accession>
<dbReference type="HOGENOM" id="CLU_102949_0_0_9"/>
<protein>
    <recommendedName>
        <fullName evidence="2">Inositolphosphotransferase Aur1/Ipt1 domain-containing protein</fullName>
    </recommendedName>
</protein>
<dbReference type="STRING" id="626523.GCWU000342_02069"/>
<proteinExistence type="predicted"/>
<feature type="domain" description="Inositolphosphotransferase Aur1/Ipt1" evidence="2">
    <location>
        <begin position="65"/>
        <end position="213"/>
    </location>
</feature>
<keyword evidence="1" id="KW-1133">Transmembrane helix</keyword>
<feature type="transmembrane region" description="Helical" evidence="1">
    <location>
        <begin position="174"/>
        <end position="190"/>
    </location>
</feature>
<evidence type="ECO:0000259" key="2">
    <source>
        <dbReference type="Pfam" id="PF14378"/>
    </source>
</evidence>
<gene>
    <name evidence="3" type="ORF">GCWU000342_02069</name>
</gene>
<comment type="caution">
    <text evidence="3">The sequence shown here is derived from an EMBL/GenBank/DDBJ whole genome shotgun (WGS) entry which is preliminary data.</text>
</comment>
<evidence type="ECO:0000313" key="4">
    <source>
        <dbReference type="Proteomes" id="UP000003494"/>
    </source>
</evidence>
<sequence length="230" mass="25966">MKFLEKKLLGCPLYGYLTAVLLYALQNLLYEQIRMYQERVGVVWHTTKIPLLDDLIPLQPEFWIIIYLFSHIFWIIGPIAASKVDKAHYRDFIAGVVIAELIGAAVFVLYPTGMNRAAEGLLNNNPGFFNGILQWTYAADGLTYGTNLLPSFHCLISTSYFLVVYKRPEISREYQIFTGIFCILIFISTVTTKQHFIIDIPAGIALAVFSYALACHFHLGNLGRGEKASS</sequence>
<dbReference type="AlphaFoldDB" id="C4GD96"/>
<dbReference type="EMBL" id="ACIP02000007">
    <property type="protein sequence ID" value="EEP27375.1"/>
    <property type="molecule type" value="Genomic_DNA"/>
</dbReference>
<evidence type="ECO:0000313" key="3">
    <source>
        <dbReference type="EMBL" id="EEP27375.1"/>
    </source>
</evidence>
<feature type="transmembrane region" description="Helical" evidence="1">
    <location>
        <begin position="196"/>
        <end position="219"/>
    </location>
</feature>
<organism evidence="3 4">
    <name type="scientific">Shuttleworthella satelles DSM 14600</name>
    <dbReference type="NCBI Taxonomy" id="626523"/>
    <lineage>
        <taxon>Bacteria</taxon>
        <taxon>Bacillati</taxon>
        <taxon>Bacillota</taxon>
        <taxon>Clostridia</taxon>
        <taxon>Lachnospirales</taxon>
        <taxon>Lachnospiraceae</taxon>
        <taxon>Shuttleworthella</taxon>
    </lineage>
</organism>
<feature type="transmembrane region" description="Helical" evidence="1">
    <location>
        <begin position="92"/>
        <end position="110"/>
    </location>
</feature>
<dbReference type="Pfam" id="PF14378">
    <property type="entry name" value="PAP2_3"/>
    <property type="match status" value="1"/>
</dbReference>
<keyword evidence="4" id="KW-1185">Reference proteome</keyword>
<dbReference type="GO" id="GO:0016020">
    <property type="term" value="C:membrane"/>
    <property type="evidence" value="ECO:0007669"/>
    <property type="project" value="UniProtKB-SubCell"/>
</dbReference>
<reference evidence="3" key="1">
    <citation type="submission" date="2009-04" db="EMBL/GenBank/DDBJ databases">
        <authorList>
            <person name="Weinstock G."/>
            <person name="Sodergren E."/>
            <person name="Clifton S."/>
            <person name="Fulton L."/>
            <person name="Fulton B."/>
            <person name="Courtney L."/>
            <person name="Fronick C."/>
            <person name="Harrison M."/>
            <person name="Strong C."/>
            <person name="Farmer C."/>
            <person name="Delahaunty K."/>
            <person name="Markovic C."/>
            <person name="Hall O."/>
            <person name="Minx P."/>
            <person name="Tomlinson C."/>
            <person name="Mitreva M."/>
            <person name="Nelson J."/>
            <person name="Hou S."/>
            <person name="Wollam A."/>
            <person name="Pepin K.H."/>
            <person name="Johnson M."/>
            <person name="Bhonagiri V."/>
            <person name="Nash W.E."/>
            <person name="Warren W."/>
            <person name="Chinwalla A."/>
            <person name="Mardis E.R."/>
            <person name="Wilson R.K."/>
        </authorList>
    </citation>
    <scope>NUCLEOTIDE SEQUENCE [LARGE SCALE GENOMIC DNA]</scope>
    <source>
        <strain evidence="3">DSM 14600</strain>
    </source>
</reference>
<dbReference type="Proteomes" id="UP000003494">
    <property type="component" value="Unassembled WGS sequence"/>
</dbReference>
<name>C4GD96_9FIRM</name>
<evidence type="ECO:0000256" key="1">
    <source>
        <dbReference type="SAM" id="Phobius"/>
    </source>
</evidence>
<feature type="transmembrane region" description="Helical" evidence="1">
    <location>
        <begin position="12"/>
        <end position="30"/>
    </location>
</feature>
<dbReference type="RefSeq" id="WP_006907046.1">
    <property type="nucleotide sequence ID" value="NZ_GG665867.1"/>
</dbReference>